<feature type="transmembrane region" description="Helical" evidence="6">
    <location>
        <begin position="243"/>
        <end position="260"/>
    </location>
</feature>
<evidence type="ECO:0000313" key="9">
    <source>
        <dbReference type="Proteomes" id="UP001162780"/>
    </source>
</evidence>
<keyword evidence="3 6" id="KW-1133">Transmembrane helix</keyword>
<keyword evidence="4 6" id="KW-0472">Membrane</keyword>
<feature type="transmembrane region" description="Helical" evidence="6">
    <location>
        <begin position="466"/>
        <end position="487"/>
    </location>
</feature>
<accession>A0ABY7GH29</accession>
<feature type="transmembrane region" description="Helical" evidence="6">
    <location>
        <begin position="326"/>
        <end position="345"/>
    </location>
</feature>
<gene>
    <name evidence="8" type="ORF">NM686_013880</name>
</gene>
<feature type="transmembrane region" description="Helical" evidence="6">
    <location>
        <begin position="37"/>
        <end position="59"/>
    </location>
</feature>
<keyword evidence="9" id="KW-1185">Reference proteome</keyword>
<keyword evidence="2 5" id="KW-0812">Transmembrane</keyword>
<feature type="transmembrane region" description="Helical" evidence="6">
    <location>
        <begin position="395"/>
        <end position="413"/>
    </location>
</feature>
<dbReference type="EMBL" id="CP113517">
    <property type="protein sequence ID" value="WAR43465.1"/>
    <property type="molecule type" value="Genomic_DNA"/>
</dbReference>
<evidence type="ECO:0000259" key="7">
    <source>
        <dbReference type="Pfam" id="PF00361"/>
    </source>
</evidence>
<evidence type="ECO:0000256" key="5">
    <source>
        <dbReference type="RuleBase" id="RU000320"/>
    </source>
</evidence>
<comment type="subcellular location">
    <subcellularLocation>
        <location evidence="1">Endomembrane system</location>
        <topology evidence="1">Multi-pass membrane protein</topology>
    </subcellularLocation>
    <subcellularLocation>
        <location evidence="5">Membrane</location>
        <topology evidence="5">Multi-pass membrane protein</topology>
    </subcellularLocation>
</comment>
<evidence type="ECO:0000256" key="1">
    <source>
        <dbReference type="ARBA" id="ARBA00004127"/>
    </source>
</evidence>
<dbReference type="InterPro" id="IPR003945">
    <property type="entry name" value="NU5C-like"/>
</dbReference>
<name>A0ABY7GH29_9GAMM</name>
<evidence type="ECO:0000256" key="2">
    <source>
        <dbReference type="ARBA" id="ARBA00022692"/>
    </source>
</evidence>
<feature type="transmembrane region" description="Helical" evidence="6">
    <location>
        <begin position="106"/>
        <end position="139"/>
    </location>
</feature>
<feature type="transmembrane region" description="Helical" evidence="6">
    <location>
        <begin position="425"/>
        <end position="446"/>
    </location>
</feature>
<feature type="transmembrane region" description="Helical" evidence="6">
    <location>
        <begin position="366"/>
        <end position="389"/>
    </location>
</feature>
<feature type="transmembrane region" description="Helical" evidence="6">
    <location>
        <begin position="71"/>
        <end position="94"/>
    </location>
</feature>
<evidence type="ECO:0000256" key="6">
    <source>
        <dbReference type="SAM" id="Phobius"/>
    </source>
</evidence>
<feature type="domain" description="NADH:quinone oxidoreductase/Mrp antiporter transmembrane" evidence="7">
    <location>
        <begin position="123"/>
        <end position="375"/>
    </location>
</feature>
<dbReference type="PANTHER" id="PTHR42829">
    <property type="entry name" value="NADH-UBIQUINONE OXIDOREDUCTASE CHAIN 5"/>
    <property type="match status" value="1"/>
</dbReference>
<proteinExistence type="predicted"/>
<evidence type="ECO:0000313" key="8">
    <source>
        <dbReference type="EMBL" id="WAR43465.1"/>
    </source>
</evidence>
<feature type="transmembrane region" description="Helical" evidence="6">
    <location>
        <begin position="300"/>
        <end position="320"/>
    </location>
</feature>
<feature type="transmembrane region" description="Helical" evidence="6">
    <location>
        <begin position="272"/>
        <end position="293"/>
    </location>
</feature>
<dbReference type="RefSeq" id="WP_255188433.1">
    <property type="nucleotide sequence ID" value="NZ_CP113517.1"/>
</dbReference>
<dbReference type="PANTHER" id="PTHR42829:SF1">
    <property type="entry name" value="INORGANIC CARBON TRANSPORTER SUBUNIT DABB-RELATED"/>
    <property type="match status" value="1"/>
</dbReference>
<evidence type="ECO:0000256" key="4">
    <source>
        <dbReference type="ARBA" id="ARBA00023136"/>
    </source>
</evidence>
<protein>
    <submittedName>
        <fullName evidence="8">Proton-conducting transporter membrane subunit</fullName>
    </submittedName>
</protein>
<dbReference type="InterPro" id="IPR001750">
    <property type="entry name" value="ND/Mrp_TM"/>
</dbReference>
<reference evidence="8" key="1">
    <citation type="submission" date="2022-11" db="EMBL/GenBank/DDBJ databases">
        <title>Methylomonas rapida sp. nov., Carotenoid-Producing Obligate Methanotrophs with High Growth Characteristics and Biotechnological Potential.</title>
        <authorList>
            <person name="Tikhonova E.N."/>
            <person name="Suleimanov R.Z."/>
            <person name="Miroshnikov K."/>
            <person name="Oshkin I.Y."/>
            <person name="Belova S.E."/>
            <person name="Danilova O.V."/>
            <person name="Ashikhmin A."/>
            <person name="Konopkin A."/>
            <person name="But S.Y."/>
            <person name="Khmelenina V.N."/>
            <person name="Kuznetsov N."/>
            <person name="Pimenov N.V."/>
            <person name="Dedysh S.N."/>
        </authorList>
    </citation>
    <scope>NUCLEOTIDE SEQUENCE</scope>
    <source>
        <strain evidence="8">MP1</strain>
    </source>
</reference>
<sequence length="520" mass="55927">MQTMTAALVMFGPGLLLAIGLIPQRLAERQPKRMLQLARFGTSASLTAVMSIGLIFLFEGSLRFTMARFDVYLDALALTMLLLVAYAGCLSVSYVRHRSASAQGRLLKWLALAVGSAMMLVVSGNLIQFAMAWLGLNLAGQRLLRCTAAAQAIGIEARKLLFFSRLGDLCLILAVSVLYHDLGPITFAEIFTAAQAALVDSLSSNVWGLSGAAFLLALSLILRLLPLAYFVLLADATRISSPVLGLLFACIINACGFVMARMSHVLAINPAAMNLLAISGAAVFLSGVSAILLSNKPDKLLNACMLAQGGFLALQCGVGAFSSAVLSIFVCVVYLVHALCGYGGMGDMTERTQSALATSQHRTNELLLPLFLALTTTFLAALAVGLNPVAQPETVMPGMMLQCLFAYFLWGSLDSSTVQKPISRVIELMALVGMSYFAMQRCFLIGLQEVVPVASMELALFNERLLGLVLGGILVLLIGHNHAWASARLHFYAHPRLGILLHRIARWKWLAAVRQTRGEF</sequence>
<dbReference type="Proteomes" id="UP001162780">
    <property type="component" value="Chromosome"/>
</dbReference>
<dbReference type="Pfam" id="PF00361">
    <property type="entry name" value="Proton_antipo_M"/>
    <property type="match status" value="1"/>
</dbReference>
<organism evidence="8 9">
    <name type="scientific">Methylomonas rapida</name>
    <dbReference type="NCBI Taxonomy" id="2963939"/>
    <lineage>
        <taxon>Bacteria</taxon>
        <taxon>Pseudomonadati</taxon>
        <taxon>Pseudomonadota</taxon>
        <taxon>Gammaproteobacteria</taxon>
        <taxon>Methylococcales</taxon>
        <taxon>Methylococcaceae</taxon>
        <taxon>Methylomonas</taxon>
    </lineage>
</organism>
<feature type="transmembrane region" description="Helical" evidence="6">
    <location>
        <begin position="206"/>
        <end position="231"/>
    </location>
</feature>
<evidence type="ECO:0000256" key="3">
    <source>
        <dbReference type="ARBA" id="ARBA00022989"/>
    </source>
</evidence>